<dbReference type="EMBL" id="JADCSA010000005">
    <property type="protein sequence ID" value="MBE7324311.1"/>
    <property type="molecule type" value="Genomic_DNA"/>
</dbReference>
<name>A0ABR9RRX3_9ACTN</name>
<accession>A0ABR9RRX3</accession>
<evidence type="ECO:0000313" key="3">
    <source>
        <dbReference type="Proteomes" id="UP000756387"/>
    </source>
</evidence>
<evidence type="ECO:0000313" key="2">
    <source>
        <dbReference type="EMBL" id="MBE7324311.1"/>
    </source>
</evidence>
<sequence length="185" mass="19949">MSAPVGRDEAELRDLARLHVRAGLRSGDDLRATMVEAVEVQMPGTDADVLARAWVAAAQRDLAAEAATWSAPTDHDRLVAALDECRDHGVVVLVGVDDPARVRAAVEAAPATPRGALWFGEQAVWRSVDDAVLTLGLHHPDGSLAGPQSPFTVAVLACLARHGITARWHEGRLEARVRWQRRPGR</sequence>
<feature type="domain" description="DUF6891" evidence="1">
    <location>
        <begin position="9"/>
        <end position="182"/>
    </location>
</feature>
<keyword evidence="3" id="KW-1185">Reference proteome</keyword>
<protein>
    <recommendedName>
        <fullName evidence="1">DUF6891 domain-containing protein</fullName>
    </recommendedName>
</protein>
<dbReference type="Proteomes" id="UP000756387">
    <property type="component" value="Unassembled WGS sequence"/>
</dbReference>
<dbReference type="RefSeq" id="WP_193637645.1">
    <property type="nucleotide sequence ID" value="NZ_JADCSA010000005.1"/>
</dbReference>
<gene>
    <name evidence="2" type="ORF">IEQ44_06570</name>
</gene>
<evidence type="ECO:0000259" key="1">
    <source>
        <dbReference type="Pfam" id="PF21831"/>
    </source>
</evidence>
<comment type="caution">
    <text evidence="2">The sequence shown here is derived from an EMBL/GenBank/DDBJ whole genome shotgun (WGS) entry which is preliminary data.</text>
</comment>
<dbReference type="Pfam" id="PF21831">
    <property type="entry name" value="DUF6891"/>
    <property type="match status" value="1"/>
</dbReference>
<proteinExistence type="predicted"/>
<dbReference type="InterPro" id="IPR054186">
    <property type="entry name" value="DUF6891"/>
</dbReference>
<reference evidence="2 3" key="1">
    <citation type="submission" date="2020-10" db="EMBL/GenBank/DDBJ databases">
        <title>Nocardioides sp. isolated from sludge.</title>
        <authorList>
            <person name="Zhang X."/>
        </authorList>
    </citation>
    <scope>NUCLEOTIDE SEQUENCE [LARGE SCALE GENOMIC DNA]</scope>
    <source>
        <strain evidence="2 3">Y6</strain>
    </source>
</reference>
<organism evidence="2 3">
    <name type="scientific">Nocardioides malaquae</name>
    <dbReference type="NCBI Taxonomy" id="2773426"/>
    <lineage>
        <taxon>Bacteria</taxon>
        <taxon>Bacillati</taxon>
        <taxon>Actinomycetota</taxon>
        <taxon>Actinomycetes</taxon>
        <taxon>Propionibacteriales</taxon>
        <taxon>Nocardioidaceae</taxon>
        <taxon>Nocardioides</taxon>
    </lineage>
</organism>